<proteinExistence type="predicted"/>
<protein>
    <recommendedName>
        <fullName evidence="3">DUF885 domain-containing protein</fullName>
    </recommendedName>
</protein>
<name>A0A1J5QV59_9ZZZZ</name>
<reference evidence="2" key="1">
    <citation type="submission" date="2016-10" db="EMBL/GenBank/DDBJ databases">
        <title>Sequence of Gallionella enrichment culture.</title>
        <authorList>
            <person name="Poehlein A."/>
            <person name="Muehling M."/>
            <person name="Daniel R."/>
        </authorList>
    </citation>
    <scope>NUCLEOTIDE SEQUENCE</scope>
</reference>
<accession>A0A1J5QV59</accession>
<dbReference type="InterPro" id="IPR010281">
    <property type="entry name" value="DUF885"/>
</dbReference>
<evidence type="ECO:0008006" key="3">
    <source>
        <dbReference type="Google" id="ProtNLM"/>
    </source>
</evidence>
<comment type="caution">
    <text evidence="2">The sequence shown here is derived from an EMBL/GenBank/DDBJ whole genome shotgun (WGS) entry which is preliminary data.</text>
</comment>
<sequence>MSSSAPRQPLHDPAVGARERPGGEEPRSTGTAGPVVRRSTPIDAIADAYVATIARLDPLQATTMGVPGHDHEMTDLSPGGFAERVDAAREVLGALSTEEPRDETDRVTLAAMRERLGLELELADAGEQLASLNVIASPAQALRDVFDLMPTGSTDDWATIAERLHLLPGAVAGYCESLRASARQGHVAAIRQVRKVAAEAAELADPGRSFFTSLASSRAAALALDESAACSLVRRALELGAKAARDAYATLAEFLRDELAPHAPEQDGVGRDRYALWSRYFLGSTVDLEETYAWGLDELARIVTEQREVSRQVAGPHATVAEAVAVLDADPTRMLHGTRALQAWMQDTADAAIAALDGVHLDIPAPVRTLEACIAPTHSGGIYYTPPSDDFSRPGRMWWSVPAGVEEFTTWRETTTVYHEGVPGHHLQFGQAVFRRDTLNWWRRLGCWVSGHGEGWALYAERLMADLGFLDDPGDRLGMLDGQRLRAARVVLDIGVHLGLPFPEHLGGGGPWDAAKAWEFLRSNVAMSDEVLRYELDRYLGWPGQAPSYKVGQRLWEQARDRAALVARERGAELDLRAFHARALDLGSVGLDVLADALT</sequence>
<evidence type="ECO:0000313" key="2">
    <source>
        <dbReference type="EMBL" id="OIQ83716.1"/>
    </source>
</evidence>
<dbReference type="PANTHER" id="PTHR33361:SF2">
    <property type="entry name" value="DUF885 DOMAIN-CONTAINING PROTEIN"/>
    <property type="match status" value="1"/>
</dbReference>
<dbReference type="EMBL" id="MLJW01000678">
    <property type="protein sequence ID" value="OIQ83716.1"/>
    <property type="molecule type" value="Genomic_DNA"/>
</dbReference>
<dbReference type="Pfam" id="PF05960">
    <property type="entry name" value="DUF885"/>
    <property type="match status" value="1"/>
</dbReference>
<dbReference type="PANTHER" id="PTHR33361">
    <property type="entry name" value="GLR0591 PROTEIN"/>
    <property type="match status" value="1"/>
</dbReference>
<evidence type="ECO:0000256" key="1">
    <source>
        <dbReference type="SAM" id="MobiDB-lite"/>
    </source>
</evidence>
<organism evidence="2">
    <name type="scientific">mine drainage metagenome</name>
    <dbReference type="NCBI Taxonomy" id="410659"/>
    <lineage>
        <taxon>unclassified sequences</taxon>
        <taxon>metagenomes</taxon>
        <taxon>ecological metagenomes</taxon>
    </lineage>
</organism>
<feature type="compositionally biased region" description="Basic and acidic residues" evidence="1">
    <location>
        <begin position="17"/>
        <end position="27"/>
    </location>
</feature>
<feature type="region of interest" description="Disordered" evidence="1">
    <location>
        <begin position="1"/>
        <end position="39"/>
    </location>
</feature>
<gene>
    <name evidence="2" type="ORF">GALL_344760</name>
</gene>
<dbReference type="AlphaFoldDB" id="A0A1J5QV59"/>